<accession>A0ACC2SMJ1</accession>
<dbReference type="Proteomes" id="UP001165960">
    <property type="component" value="Unassembled WGS sequence"/>
</dbReference>
<evidence type="ECO:0000313" key="2">
    <source>
        <dbReference type="Proteomes" id="UP001165960"/>
    </source>
</evidence>
<comment type="caution">
    <text evidence="1">The sequence shown here is derived from an EMBL/GenBank/DDBJ whole genome shotgun (WGS) entry which is preliminary data.</text>
</comment>
<proteinExistence type="predicted"/>
<keyword evidence="2" id="KW-1185">Reference proteome</keyword>
<sequence length="224" mass="26335">MTQFPMVSYIALFITSTLWLDNFLVDRAKLNWFPCERPMVLEKGIAWTGPLGKFGKEKETIVSYNGFFKERIFVKEKETYWFGRKEKVSDILECDIRYNCTLKTSYFLHRTVATTSTEKCTFSKWKEITKPNPSHPEALAEIAAMAGSNTLPVNVKDPRYIWFNPIMWGVKGTYTVKYKFFFEIHKDVKEIEVYFPLKLPSGQLNGIYGLGEARYDRWDGWKFY</sequence>
<organism evidence="1 2">
    <name type="scientific">Entomophthora muscae</name>
    <dbReference type="NCBI Taxonomy" id="34485"/>
    <lineage>
        <taxon>Eukaryota</taxon>
        <taxon>Fungi</taxon>
        <taxon>Fungi incertae sedis</taxon>
        <taxon>Zoopagomycota</taxon>
        <taxon>Entomophthoromycotina</taxon>
        <taxon>Entomophthoromycetes</taxon>
        <taxon>Entomophthorales</taxon>
        <taxon>Entomophthoraceae</taxon>
        <taxon>Entomophthora</taxon>
    </lineage>
</organism>
<reference evidence="1" key="1">
    <citation type="submission" date="2022-04" db="EMBL/GenBank/DDBJ databases">
        <title>Genome of the entomopathogenic fungus Entomophthora muscae.</title>
        <authorList>
            <person name="Elya C."/>
            <person name="Lovett B.R."/>
            <person name="Lee E."/>
            <person name="Macias A.M."/>
            <person name="Hajek A.E."/>
            <person name="De Bivort B.L."/>
            <person name="Kasson M.T."/>
            <person name="De Fine Licht H.H."/>
            <person name="Stajich J.E."/>
        </authorList>
    </citation>
    <scope>NUCLEOTIDE SEQUENCE</scope>
    <source>
        <strain evidence="1">Berkeley</strain>
    </source>
</reference>
<dbReference type="EMBL" id="QTSX02004971">
    <property type="protein sequence ID" value="KAJ9063540.1"/>
    <property type="molecule type" value="Genomic_DNA"/>
</dbReference>
<name>A0ACC2SMJ1_9FUNG</name>
<gene>
    <name evidence="1" type="ORF">DSO57_1000118</name>
</gene>
<evidence type="ECO:0000313" key="1">
    <source>
        <dbReference type="EMBL" id="KAJ9063540.1"/>
    </source>
</evidence>
<protein>
    <submittedName>
        <fullName evidence="1">Uncharacterized protein</fullName>
    </submittedName>
</protein>